<accession>A0A1H6KK23</accession>
<reference evidence="2" key="1">
    <citation type="submission" date="2016-06" db="EMBL/GenBank/DDBJ databases">
        <authorList>
            <person name="Petersen J."/>
            <person name="Sayavedra L."/>
        </authorList>
    </citation>
    <scope>NUCLEOTIDE SEQUENCE [LARGE SCALE GENOMIC DNA]</scope>
    <source>
        <strain evidence="2">BazSymA</strain>
    </source>
</reference>
<evidence type="ECO:0000313" key="2">
    <source>
        <dbReference type="Proteomes" id="UP000198988"/>
    </source>
</evidence>
<evidence type="ECO:0000313" key="1">
    <source>
        <dbReference type="EMBL" id="SEH75644.1"/>
    </source>
</evidence>
<sequence length="47" mass="5703">MFSLGFIAEFKYFLYTITFQGTFYHFTNFSVHLCCIRHTSFCKFKND</sequence>
<organism evidence="1 2">
    <name type="scientific">Bathymodiolus azoricus thioautotrophic gill symbiont</name>
    <dbReference type="NCBI Taxonomy" id="235205"/>
    <lineage>
        <taxon>Bacteria</taxon>
        <taxon>Pseudomonadati</taxon>
        <taxon>Pseudomonadota</taxon>
        <taxon>Gammaproteobacteria</taxon>
        <taxon>sulfur-oxidizing symbionts</taxon>
    </lineage>
</organism>
<protein>
    <submittedName>
        <fullName evidence="1">Uncharacterized protein</fullName>
    </submittedName>
</protein>
<dbReference type="Proteomes" id="UP000198988">
    <property type="component" value="Unassembled WGS sequence"/>
</dbReference>
<name>A0A1H6KK23_9GAMM</name>
<proteinExistence type="predicted"/>
<dbReference type="EMBL" id="CDSC02000168">
    <property type="protein sequence ID" value="SEH75644.1"/>
    <property type="molecule type" value="Genomic_DNA"/>
</dbReference>
<gene>
    <name evidence="1" type="ORF">BAZSYMA_ACONTIG01532_0</name>
</gene>
<dbReference type="AlphaFoldDB" id="A0A1H6KK23"/>